<dbReference type="AlphaFoldDB" id="A0A5K3FNA3"/>
<name>A0A5K3FNA3_MESCO</name>
<dbReference type="WBParaSite" id="MCU_010007-RA">
    <property type="protein sequence ID" value="MCU_010007-RA"/>
    <property type="gene ID" value="MCU_010007"/>
</dbReference>
<accession>A0A5K3FNA3</accession>
<sequence>MITPDITRIEKARAERRLQLIKWDEYDRAYQSTEDTKHRSKQSKTVAFGADLIFLEAAARGDIKEECKNDSIRNCEVKYRCFCNGRCHIVKKYLGGSVMVLLMLMSRFIE</sequence>
<protein>
    <submittedName>
        <fullName evidence="1">Protein Wnt</fullName>
    </submittedName>
</protein>
<proteinExistence type="predicted"/>
<reference evidence="1" key="1">
    <citation type="submission" date="2019-11" db="UniProtKB">
        <authorList>
            <consortium name="WormBaseParasite"/>
        </authorList>
    </citation>
    <scope>IDENTIFICATION</scope>
</reference>
<organism evidence="1">
    <name type="scientific">Mesocestoides corti</name>
    <name type="common">Flatworm</name>
    <dbReference type="NCBI Taxonomy" id="53468"/>
    <lineage>
        <taxon>Eukaryota</taxon>
        <taxon>Metazoa</taxon>
        <taxon>Spiralia</taxon>
        <taxon>Lophotrochozoa</taxon>
        <taxon>Platyhelminthes</taxon>
        <taxon>Cestoda</taxon>
        <taxon>Eucestoda</taxon>
        <taxon>Cyclophyllidea</taxon>
        <taxon>Mesocestoididae</taxon>
        <taxon>Mesocestoides</taxon>
    </lineage>
</organism>
<evidence type="ECO:0000313" key="1">
    <source>
        <dbReference type="WBParaSite" id="MCU_010007-RA"/>
    </source>
</evidence>